<comment type="caution">
    <text evidence="1">The sequence shown here is derived from an EMBL/GenBank/DDBJ whole genome shotgun (WGS) entry which is preliminary data.</text>
</comment>
<dbReference type="EMBL" id="JAPDGR010001384">
    <property type="protein sequence ID" value="KAJ2983295.1"/>
    <property type="molecule type" value="Genomic_DNA"/>
</dbReference>
<reference evidence="1" key="1">
    <citation type="submission" date="2022-10" db="EMBL/GenBank/DDBJ databases">
        <title>Genome Sequence of Xylaria curta.</title>
        <authorList>
            <person name="Buettner E."/>
        </authorList>
    </citation>
    <scope>NUCLEOTIDE SEQUENCE</scope>
    <source>
        <strain evidence="1">Babe10</strain>
    </source>
</reference>
<evidence type="ECO:0000313" key="2">
    <source>
        <dbReference type="Proteomes" id="UP001143856"/>
    </source>
</evidence>
<accession>A0ACC1NVE5</accession>
<organism evidence="1 2">
    <name type="scientific">Xylaria curta</name>
    <dbReference type="NCBI Taxonomy" id="42375"/>
    <lineage>
        <taxon>Eukaryota</taxon>
        <taxon>Fungi</taxon>
        <taxon>Dikarya</taxon>
        <taxon>Ascomycota</taxon>
        <taxon>Pezizomycotina</taxon>
        <taxon>Sordariomycetes</taxon>
        <taxon>Xylariomycetidae</taxon>
        <taxon>Xylariales</taxon>
        <taxon>Xylariaceae</taxon>
        <taxon>Xylaria</taxon>
    </lineage>
</organism>
<gene>
    <name evidence="1" type="ORF">NUW58_g6275</name>
</gene>
<protein>
    <submittedName>
        <fullName evidence="1">Uncharacterized protein</fullName>
    </submittedName>
</protein>
<proteinExistence type="predicted"/>
<name>A0ACC1NVE5_9PEZI</name>
<sequence length="1386" mass="155763">MDVFHAQHQYGDHCDLDKKILTIKNDIWSTESFVDKAITQERDTLVNAAAGVLSALKLYISLGSLGSRRPLTQSPSVTRGIAVNFLQRYAEYDSFLRDCCRTAQRDAQIVRLHMEQRLLSVVPLSFSGTTGFVHRTQNSIGGAATKDHKILSEVAEHCRHSSRLFRAIFLDHSQRIGFSHDRYGHNLDHSFFKLEILPQPPANSNNEKDASPTNESGHRTKTVNQEATKSSEIVESGLAKERESGQYALPRNTGQERGTTHIVTPRGQCLVTDSMSSTRPSFPHSPNENNRGNRGGSVAKKNDSKACTPGNSQGNDFNTNNPLFTIDHMNAFIATTQDELAKLRSQIRLYDAERRLENTRKRAIVQFEADLESSRDRRSMDVLLETINEAYLQKEEANRQFQNQLKKKTKAVVAVLITFEYSGLDPLHGKHRPCDWQYNIFLYTFSREPLLCFFSPRKGQDVTMDFQDTTGQSYSTYGMQHTDLQYSGEQPEMNPYQQYYGYGYPQFGFYQSGNVPSPHSSAGPEHSYPQGYSSPAAVSYLIHEQWRQALFGVDHAATVGLQGDNRDAPITSSGSLAEPPMGSEHKPEKRTWWPWARTKEEKTKDNLAKQFNGRRGFDGHSFYRPTQSLDVEQGHVTYDQVDDDGAAVKLNEDGKHTFRNKLGQEFVKYSDVAVYLSPTNYRPKRLVVQSADYILRNRASAGGDWRRRAMSGHVSIPLLLTEWAFKPFKTGGTWSRITGSLRILAVAVPLQFLLAFPGPSLWEEGDIKDKYTDSPGYQWKWPKHAINPLDQSPGSTTNTNVGERPSARKRILRPRKLYVHQPDGSWEVVDNPPKDLQYIFISHAKSSFRFDGSDGIALIRSMAQEATLRARCTACWVDTDCMEAVNGPQKDVDIYGMCDVIRGSMRVIVILPDNRAETRRLWGTRMWTLPEALLGPGATIDFLTRVGNQYEATTLSLIEMTGEIWDDSQYAESAGISTRLLAEHFAGELTLSRIELFVTAVEACYYRSRMNYNMQSPNDVTLAVMGLLHYRIERDDKDTPFQSLAQLSLANDTDRIIERMVSLLHPTVDPSNPLNPFYNLVHKDVFSTRLWDIQPTCSVVGVAHEDNTVMLNSCRVMHIRWKGFPQIATVTNESLAKVFATVFVSAGTWWFLQGIYIAITYSPFIGTNPEGAVLRYYLVWVIGVFFIVAATLSLFGPLSIRYLYGGQVLQSTSNLQRPPDRRAGGAAAAADHGAEGVAYNDEGMAALVFSAEGDMRQAINNLQSTHAGFGFVSGDNVFKVVDSPHPIKVQAMLKACHEGNVESALDTLKELWDLGYSCHDIISTMFKVTKSIPTLSEHAKLEFIREIGFTHMKILEGVQTLLQLSGCVARLCKINMDPKRFEVKSK</sequence>
<dbReference type="Proteomes" id="UP001143856">
    <property type="component" value="Unassembled WGS sequence"/>
</dbReference>
<keyword evidence="2" id="KW-1185">Reference proteome</keyword>
<evidence type="ECO:0000313" key="1">
    <source>
        <dbReference type="EMBL" id="KAJ2983295.1"/>
    </source>
</evidence>